<evidence type="ECO:0000313" key="3">
    <source>
        <dbReference type="Proteomes" id="UP000243426"/>
    </source>
</evidence>
<keyword evidence="1" id="KW-0472">Membrane</keyword>
<dbReference type="Proteomes" id="UP000243426">
    <property type="component" value="Chromosome I"/>
</dbReference>
<feature type="transmembrane region" description="Helical" evidence="1">
    <location>
        <begin position="64"/>
        <end position="81"/>
    </location>
</feature>
<reference evidence="3" key="1">
    <citation type="submission" date="2016-10" db="EMBL/GenBank/DDBJ databases">
        <authorList>
            <person name="Varghese N."/>
            <person name="Submissions S."/>
        </authorList>
    </citation>
    <scope>NUCLEOTIDE SEQUENCE [LARGE SCALE GENOMIC DNA]</scope>
    <source>
        <strain evidence="3">2SM5</strain>
    </source>
</reference>
<evidence type="ECO:0000313" key="2">
    <source>
        <dbReference type="EMBL" id="SDR70274.1"/>
    </source>
</evidence>
<gene>
    <name evidence="2" type="ORF">SAMN05216198_0118</name>
</gene>
<name>A0A1H1L6P9_9GAMM</name>
<keyword evidence="1" id="KW-1133">Transmembrane helix</keyword>
<sequence>MLLGMATLAPILMMYTTPKPALVMSPMNLKSVNPPRAWALGICFWLILVLTLMTLGQLALLKRLILFAVLVAVLLLIPVRVKRHAVR</sequence>
<proteinExistence type="predicted"/>
<dbReference type="EMBL" id="LT629748">
    <property type="protein sequence ID" value="SDR70274.1"/>
    <property type="molecule type" value="Genomic_DNA"/>
</dbReference>
<organism evidence="2 3">
    <name type="scientific">Halopseudomonas litoralis</name>
    <dbReference type="NCBI Taxonomy" id="797277"/>
    <lineage>
        <taxon>Bacteria</taxon>
        <taxon>Pseudomonadati</taxon>
        <taxon>Pseudomonadota</taxon>
        <taxon>Gammaproteobacteria</taxon>
        <taxon>Pseudomonadales</taxon>
        <taxon>Pseudomonadaceae</taxon>
        <taxon>Halopseudomonas</taxon>
    </lineage>
</organism>
<keyword evidence="3" id="KW-1185">Reference proteome</keyword>
<dbReference type="AlphaFoldDB" id="A0A1H1L6P9"/>
<accession>A0A1H1L6P9</accession>
<feature type="transmembrane region" description="Helical" evidence="1">
    <location>
        <begin position="37"/>
        <end position="55"/>
    </location>
</feature>
<protein>
    <submittedName>
        <fullName evidence="2">Uncharacterized protein</fullName>
    </submittedName>
</protein>
<dbReference type="STRING" id="797277.SAMN05216198_0118"/>
<evidence type="ECO:0000256" key="1">
    <source>
        <dbReference type="SAM" id="Phobius"/>
    </source>
</evidence>
<keyword evidence="1" id="KW-0812">Transmembrane</keyword>